<reference evidence="1 2" key="2">
    <citation type="journal article" date="2018" name="New Phytol.">
        <title>High intraspecific genome diversity in the model arbuscular mycorrhizal symbiont Rhizophagus irregularis.</title>
        <authorList>
            <person name="Chen E.C.H."/>
            <person name="Morin E."/>
            <person name="Beaudet D."/>
            <person name="Noel J."/>
            <person name="Yildirir G."/>
            <person name="Ndikumana S."/>
            <person name="Charron P."/>
            <person name="St-Onge C."/>
            <person name="Giorgi J."/>
            <person name="Kruger M."/>
            <person name="Marton T."/>
            <person name="Ropars J."/>
            <person name="Grigoriev I.V."/>
            <person name="Hainaut M."/>
            <person name="Henrissat B."/>
            <person name="Roux C."/>
            <person name="Martin F."/>
            <person name="Corradi N."/>
        </authorList>
    </citation>
    <scope>NUCLEOTIDE SEQUENCE [LARGE SCALE GENOMIC DNA]</scope>
    <source>
        <strain evidence="1 2">DAOM 197198</strain>
    </source>
</reference>
<dbReference type="VEuPathDB" id="FungiDB:RhiirFUN_007357"/>
<evidence type="ECO:0000313" key="2">
    <source>
        <dbReference type="Proteomes" id="UP000018888"/>
    </source>
</evidence>
<sequence>MTCSKIFSGDLPELTTEIIQYFRNDFSTLYTCILVNRLWCRLAIRLLWENPFSNPTRHNDFINLFLHNLTEDNKTKLNNEYGINNNLFPSNTLFNYPSFIKCLNIQKFLWSIKKWVANIKNLTDKQRYLLSSQYINPNLFKIFINNEVNLHTFEVILNNECCNYFDLSFELIQQNPYFICNIKNFKLCFDENVAKITKFYPFLKFLHSNCNSISSLNINIKLFFYNNNNSDVGITLLSEEHLPKIINSQKNLRKISFEGCINFPFEEHLPKIINSQKNLRKISFEGCINFPLYHSLLSLKNSNCSNTLNTIIFHHINFKDITNILIEVFEQLNVLESIHIIYCSLDSDFVEKIINVTKPFKLKSLFISGNLQIEPIESLLQKSGGYLENFGSGSESNQLFKLIMKYCPKIKYFDLFDLDNCHDNITTAFNLIKNIENTLNYLSIESVDIEFSSIVLQNLGQMLPFKLEYLNLYLMFNNKDFELFLKNSNNIFIKKLSIRNEMQDEDILPYIKKYIMEKKRVKYLAVEVKNKDLFSLKDEVKEFKLYNIEIQNYDKLAIYYCDFIGIY</sequence>
<evidence type="ECO:0008006" key="3">
    <source>
        <dbReference type="Google" id="ProtNLM"/>
    </source>
</evidence>
<dbReference type="InterPro" id="IPR032675">
    <property type="entry name" value="LRR_dom_sf"/>
</dbReference>
<accession>A0A2P4QE86</accession>
<protein>
    <recommendedName>
        <fullName evidence="3">F-box domain-containing protein</fullName>
    </recommendedName>
</protein>
<gene>
    <name evidence="1" type="ORF">GLOIN_2v1872452</name>
</gene>
<name>A0A2P4QE86_RHIID</name>
<dbReference type="EMBL" id="AUPC02000055">
    <property type="protein sequence ID" value="POG75951.1"/>
    <property type="molecule type" value="Genomic_DNA"/>
</dbReference>
<reference evidence="1 2" key="1">
    <citation type="journal article" date="2013" name="Proc. Natl. Acad. Sci. U.S.A.">
        <title>Genome of an arbuscular mycorrhizal fungus provides insight into the oldest plant symbiosis.</title>
        <authorList>
            <person name="Tisserant E."/>
            <person name="Malbreil M."/>
            <person name="Kuo A."/>
            <person name="Kohler A."/>
            <person name="Symeonidi A."/>
            <person name="Balestrini R."/>
            <person name="Charron P."/>
            <person name="Duensing N."/>
            <person name="Frei Dit Frey N."/>
            <person name="Gianinazzi-Pearson V."/>
            <person name="Gilbert L.B."/>
            <person name="Handa Y."/>
            <person name="Herr J.R."/>
            <person name="Hijri M."/>
            <person name="Koul R."/>
            <person name="Kawaguchi M."/>
            <person name="Krajinski F."/>
            <person name="Lammers P.J."/>
            <person name="Masclaux F.G."/>
            <person name="Murat C."/>
            <person name="Morin E."/>
            <person name="Ndikumana S."/>
            <person name="Pagni M."/>
            <person name="Petitpierre D."/>
            <person name="Requena N."/>
            <person name="Rosikiewicz P."/>
            <person name="Riley R."/>
            <person name="Saito K."/>
            <person name="San Clemente H."/>
            <person name="Shapiro H."/>
            <person name="van Tuinen D."/>
            <person name="Becard G."/>
            <person name="Bonfante P."/>
            <person name="Paszkowski U."/>
            <person name="Shachar-Hill Y.Y."/>
            <person name="Tuskan G.A."/>
            <person name="Young P.W."/>
            <person name="Sanders I.R."/>
            <person name="Henrissat B."/>
            <person name="Rensing S.A."/>
            <person name="Grigoriev I.V."/>
            <person name="Corradi N."/>
            <person name="Roux C."/>
            <person name="Martin F."/>
        </authorList>
    </citation>
    <scope>NUCLEOTIDE SEQUENCE [LARGE SCALE GENOMIC DNA]</scope>
    <source>
        <strain evidence="1 2">DAOM 197198</strain>
    </source>
</reference>
<dbReference type="Proteomes" id="UP000018888">
    <property type="component" value="Unassembled WGS sequence"/>
</dbReference>
<keyword evidence="2" id="KW-1185">Reference proteome</keyword>
<organism evidence="1 2">
    <name type="scientific">Rhizophagus irregularis (strain DAOM 181602 / DAOM 197198 / MUCL 43194)</name>
    <name type="common">Arbuscular mycorrhizal fungus</name>
    <name type="synonym">Glomus intraradices</name>
    <dbReference type="NCBI Taxonomy" id="747089"/>
    <lineage>
        <taxon>Eukaryota</taxon>
        <taxon>Fungi</taxon>
        <taxon>Fungi incertae sedis</taxon>
        <taxon>Mucoromycota</taxon>
        <taxon>Glomeromycotina</taxon>
        <taxon>Glomeromycetes</taxon>
        <taxon>Glomerales</taxon>
        <taxon>Glomeraceae</taxon>
        <taxon>Rhizophagus</taxon>
    </lineage>
</organism>
<dbReference type="AlphaFoldDB" id="A0A2P4QE86"/>
<dbReference type="Gene3D" id="3.80.10.10">
    <property type="entry name" value="Ribonuclease Inhibitor"/>
    <property type="match status" value="1"/>
</dbReference>
<comment type="caution">
    <text evidence="1">The sequence shown here is derived from an EMBL/GenBank/DDBJ whole genome shotgun (WGS) entry which is preliminary data.</text>
</comment>
<proteinExistence type="predicted"/>
<evidence type="ECO:0000313" key="1">
    <source>
        <dbReference type="EMBL" id="POG75951.1"/>
    </source>
</evidence>